<reference evidence="2 3" key="1">
    <citation type="submission" date="2014-04" db="EMBL/GenBank/DDBJ databases">
        <authorList>
            <consortium name="DOE Joint Genome Institute"/>
            <person name="Kuo A."/>
            <person name="Ruytinx J."/>
            <person name="Rineau F."/>
            <person name="Colpaert J."/>
            <person name="Kohler A."/>
            <person name="Nagy L.G."/>
            <person name="Floudas D."/>
            <person name="Copeland A."/>
            <person name="Barry K.W."/>
            <person name="Cichocki N."/>
            <person name="Veneault-Fourrey C."/>
            <person name="LaButti K."/>
            <person name="Lindquist E.A."/>
            <person name="Lipzen A."/>
            <person name="Lundell T."/>
            <person name="Morin E."/>
            <person name="Murat C."/>
            <person name="Sun H."/>
            <person name="Tunlid A."/>
            <person name="Henrissat B."/>
            <person name="Grigoriev I.V."/>
            <person name="Hibbett D.S."/>
            <person name="Martin F."/>
            <person name="Nordberg H.P."/>
            <person name="Cantor M.N."/>
            <person name="Hua S.X."/>
        </authorList>
    </citation>
    <scope>NUCLEOTIDE SEQUENCE [LARGE SCALE GENOMIC DNA]</scope>
    <source>
        <strain evidence="2 3">UH-Slu-Lm8-n1</strain>
    </source>
</reference>
<evidence type="ECO:0000313" key="2">
    <source>
        <dbReference type="EMBL" id="KIK37462.1"/>
    </source>
</evidence>
<protein>
    <submittedName>
        <fullName evidence="2">Unplaced genomic scaffold CY34scaffold_318, whole genome shotgun sequence</fullName>
    </submittedName>
</protein>
<accession>A0A0D0AT89</accession>
<proteinExistence type="predicted"/>
<dbReference type="AlphaFoldDB" id="A0A0D0AT89"/>
<feature type="region of interest" description="Disordered" evidence="1">
    <location>
        <begin position="33"/>
        <end position="63"/>
    </location>
</feature>
<organism evidence="2 3">
    <name type="scientific">Suillus luteus UH-Slu-Lm8-n1</name>
    <dbReference type="NCBI Taxonomy" id="930992"/>
    <lineage>
        <taxon>Eukaryota</taxon>
        <taxon>Fungi</taxon>
        <taxon>Dikarya</taxon>
        <taxon>Basidiomycota</taxon>
        <taxon>Agaricomycotina</taxon>
        <taxon>Agaricomycetes</taxon>
        <taxon>Agaricomycetidae</taxon>
        <taxon>Boletales</taxon>
        <taxon>Suillineae</taxon>
        <taxon>Suillaceae</taxon>
        <taxon>Suillus</taxon>
    </lineage>
</organism>
<dbReference type="InParanoid" id="A0A0D0AT89"/>
<dbReference type="HOGENOM" id="CLU_2887340_0_0_1"/>
<dbReference type="Proteomes" id="UP000054485">
    <property type="component" value="Unassembled WGS sequence"/>
</dbReference>
<evidence type="ECO:0000313" key="3">
    <source>
        <dbReference type="Proteomes" id="UP000054485"/>
    </source>
</evidence>
<dbReference type="EMBL" id="KN835449">
    <property type="protein sequence ID" value="KIK37462.1"/>
    <property type="molecule type" value="Genomic_DNA"/>
</dbReference>
<reference evidence="3" key="2">
    <citation type="submission" date="2015-01" db="EMBL/GenBank/DDBJ databases">
        <title>Evolutionary Origins and Diversification of the Mycorrhizal Mutualists.</title>
        <authorList>
            <consortium name="DOE Joint Genome Institute"/>
            <consortium name="Mycorrhizal Genomics Consortium"/>
            <person name="Kohler A."/>
            <person name="Kuo A."/>
            <person name="Nagy L.G."/>
            <person name="Floudas D."/>
            <person name="Copeland A."/>
            <person name="Barry K.W."/>
            <person name="Cichocki N."/>
            <person name="Veneault-Fourrey C."/>
            <person name="LaButti K."/>
            <person name="Lindquist E.A."/>
            <person name="Lipzen A."/>
            <person name="Lundell T."/>
            <person name="Morin E."/>
            <person name="Murat C."/>
            <person name="Riley R."/>
            <person name="Ohm R."/>
            <person name="Sun H."/>
            <person name="Tunlid A."/>
            <person name="Henrissat B."/>
            <person name="Grigoriev I.V."/>
            <person name="Hibbett D.S."/>
            <person name="Martin F."/>
        </authorList>
    </citation>
    <scope>NUCLEOTIDE SEQUENCE [LARGE SCALE GENOMIC DNA]</scope>
    <source>
        <strain evidence="3">UH-Slu-Lm8-n1</strain>
    </source>
</reference>
<gene>
    <name evidence="2" type="ORF">CY34DRAFT_810334</name>
</gene>
<keyword evidence="3" id="KW-1185">Reference proteome</keyword>
<evidence type="ECO:0000256" key="1">
    <source>
        <dbReference type="SAM" id="MobiDB-lite"/>
    </source>
</evidence>
<name>A0A0D0AT89_9AGAM</name>
<sequence length="63" mass="7024">MRNSLVLATKFSLSLKSGPRYCQLLRKAASMVPQARPNHNQDLLHCDPRGSRGMDSEAQLART</sequence>
<feature type="compositionally biased region" description="Basic and acidic residues" evidence="1">
    <location>
        <begin position="42"/>
        <end position="55"/>
    </location>
</feature>